<sequence>MILVINLNPSLDKIYTIEKLQYGQAMRTSQVQNTAGGKGTHVANIINILGEKCMVSGFLGGYIGNFIAGKLRKDNIRNECIRIQSETRSCLNIATSDGRETEILEPGPSVTPDERDAFLFHYKKLLQEASLVVASGSLPQNLGDDFYCLLINLAHDADKRFLLDTSGSALKKGLCARPFFIKPNKDEIEALTGRKINNLEDAVCELKNFLEAGITMPVISLGKQGSVLAYKDKIYHAVPPVLNVTNAVGSGDSYVAGLAVSLNNKMPIEETIRFASACGTANVLEPESGFIRKENVMNIKQLIKIDYL</sequence>
<evidence type="ECO:0000256" key="5">
    <source>
        <dbReference type="ARBA" id="ARBA00022840"/>
    </source>
</evidence>
<evidence type="ECO:0000256" key="1">
    <source>
        <dbReference type="ARBA" id="ARBA00005380"/>
    </source>
</evidence>
<proteinExistence type="inferred from homology"/>
<dbReference type="Gene3D" id="3.40.1190.20">
    <property type="match status" value="1"/>
</dbReference>
<dbReference type="PANTHER" id="PTHR46566:SF2">
    <property type="entry name" value="ATP-DEPENDENT 6-PHOSPHOFRUCTOKINASE ISOZYME 2"/>
    <property type="match status" value="1"/>
</dbReference>
<gene>
    <name evidence="8" type="ORF">J2S01_002123</name>
</gene>
<keyword evidence="5 6" id="KW-0067">ATP-binding</keyword>
<comment type="pathway">
    <text evidence="6">Carbohydrate metabolism; D-tagatose 6-phosphate degradation; D-glyceraldehyde 3-phosphate and glycerone phosphate from D-tagatose 6-phosphate: step 1/2.</text>
</comment>
<evidence type="ECO:0000313" key="9">
    <source>
        <dbReference type="Proteomes" id="UP001239167"/>
    </source>
</evidence>
<dbReference type="PANTHER" id="PTHR46566">
    <property type="entry name" value="1-PHOSPHOFRUCTOKINASE-RELATED"/>
    <property type="match status" value="1"/>
</dbReference>
<protein>
    <recommendedName>
        <fullName evidence="6">Tagatose-6-phosphate kinase</fullName>
        <ecNumber evidence="6">2.7.1.144</ecNumber>
    </recommendedName>
</protein>
<keyword evidence="2 6" id="KW-0808">Transferase</keyword>
<evidence type="ECO:0000256" key="2">
    <source>
        <dbReference type="ARBA" id="ARBA00022679"/>
    </source>
</evidence>
<comment type="caution">
    <text evidence="8">The sequence shown here is derived from an EMBL/GenBank/DDBJ whole genome shotgun (WGS) entry which is preliminary data.</text>
</comment>
<feature type="domain" description="Carbohydrate kinase PfkB" evidence="7">
    <location>
        <begin position="12"/>
        <end position="288"/>
    </location>
</feature>
<dbReference type="CDD" id="cd01164">
    <property type="entry name" value="FruK_PfkB_like"/>
    <property type="match status" value="1"/>
</dbReference>
<evidence type="ECO:0000313" key="8">
    <source>
        <dbReference type="EMBL" id="MDQ0204395.1"/>
    </source>
</evidence>
<evidence type="ECO:0000256" key="4">
    <source>
        <dbReference type="ARBA" id="ARBA00022777"/>
    </source>
</evidence>
<evidence type="ECO:0000259" key="7">
    <source>
        <dbReference type="Pfam" id="PF00294"/>
    </source>
</evidence>
<dbReference type="GO" id="GO:0009024">
    <property type="term" value="F:tagatose-6-phosphate kinase activity"/>
    <property type="evidence" value="ECO:0007669"/>
    <property type="project" value="UniProtKB-EC"/>
</dbReference>
<dbReference type="EC" id="2.7.1.144" evidence="6"/>
<evidence type="ECO:0000256" key="6">
    <source>
        <dbReference type="PIRNR" id="PIRNR000535"/>
    </source>
</evidence>
<comment type="similarity">
    <text evidence="6">Belongs to the carbohydrate kinase PfkB family. LacC subfamily.</text>
</comment>
<dbReference type="InterPro" id="IPR029056">
    <property type="entry name" value="Ribokinase-like"/>
</dbReference>
<dbReference type="NCBIfam" id="TIGR03168">
    <property type="entry name" value="1-PFK"/>
    <property type="match status" value="1"/>
</dbReference>
<name>A0ABT9Y974_9FIRM</name>
<reference evidence="8 9" key="1">
    <citation type="submission" date="2023-07" db="EMBL/GenBank/DDBJ databases">
        <title>Genomic Encyclopedia of Type Strains, Phase IV (KMG-IV): sequencing the most valuable type-strain genomes for metagenomic binning, comparative biology and taxonomic classification.</title>
        <authorList>
            <person name="Goeker M."/>
        </authorList>
    </citation>
    <scope>NUCLEOTIDE SEQUENCE [LARGE SCALE GENOMIC DNA]</scope>
    <source>
        <strain evidence="8 9">DSM 16980</strain>
    </source>
</reference>
<keyword evidence="3 6" id="KW-0547">Nucleotide-binding</keyword>
<dbReference type="Proteomes" id="UP001239167">
    <property type="component" value="Unassembled WGS sequence"/>
</dbReference>
<keyword evidence="6" id="KW-0423">Lactose metabolism</keyword>
<comment type="similarity">
    <text evidence="1">Belongs to the carbohydrate kinase pfkB family.</text>
</comment>
<accession>A0ABT9Y974</accession>
<keyword evidence="4 8" id="KW-0418">Kinase</keyword>
<evidence type="ECO:0000256" key="3">
    <source>
        <dbReference type="ARBA" id="ARBA00022741"/>
    </source>
</evidence>
<dbReference type="SUPFAM" id="SSF53613">
    <property type="entry name" value="Ribokinase-like"/>
    <property type="match status" value="1"/>
</dbReference>
<dbReference type="Pfam" id="PF00294">
    <property type="entry name" value="PfkB"/>
    <property type="match status" value="1"/>
</dbReference>
<comment type="catalytic activity">
    <reaction evidence="6">
        <text>D-tagatofuranose 6-phosphate + ATP = D-tagatofuranose 1,6-bisphosphate + ADP + H(+)</text>
        <dbReference type="Rhea" id="RHEA:12420"/>
        <dbReference type="ChEBI" id="CHEBI:15378"/>
        <dbReference type="ChEBI" id="CHEBI:30616"/>
        <dbReference type="ChEBI" id="CHEBI:58694"/>
        <dbReference type="ChEBI" id="CHEBI:58695"/>
        <dbReference type="ChEBI" id="CHEBI:456216"/>
        <dbReference type="EC" id="2.7.1.144"/>
    </reaction>
</comment>
<organism evidence="8 9">
    <name type="scientific">Pectinatus haikarae</name>
    <dbReference type="NCBI Taxonomy" id="349096"/>
    <lineage>
        <taxon>Bacteria</taxon>
        <taxon>Bacillati</taxon>
        <taxon>Bacillota</taxon>
        <taxon>Negativicutes</taxon>
        <taxon>Selenomonadales</taxon>
        <taxon>Selenomonadaceae</taxon>
        <taxon>Pectinatus</taxon>
    </lineage>
</organism>
<dbReference type="InterPro" id="IPR017583">
    <property type="entry name" value="Tagatose/fructose_Pkinase"/>
</dbReference>
<dbReference type="EMBL" id="JAUSUE010000015">
    <property type="protein sequence ID" value="MDQ0204395.1"/>
    <property type="molecule type" value="Genomic_DNA"/>
</dbReference>
<keyword evidence="9" id="KW-1185">Reference proteome</keyword>
<dbReference type="RefSeq" id="WP_307224699.1">
    <property type="nucleotide sequence ID" value="NZ_CP116940.1"/>
</dbReference>
<dbReference type="InterPro" id="IPR011611">
    <property type="entry name" value="PfkB_dom"/>
</dbReference>
<dbReference type="PIRSF" id="PIRSF000535">
    <property type="entry name" value="1PFK/6PFK/LacC"/>
    <property type="match status" value="1"/>
</dbReference>